<evidence type="ECO:0000256" key="1">
    <source>
        <dbReference type="SAM" id="Phobius"/>
    </source>
</evidence>
<dbReference type="AlphaFoldDB" id="A0A6C0KUM2"/>
<keyword evidence="1" id="KW-0812">Transmembrane</keyword>
<organism evidence="2">
    <name type="scientific">viral metagenome</name>
    <dbReference type="NCBI Taxonomy" id="1070528"/>
    <lineage>
        <taxon>unclassified sequences</taxon>
        <taxon>metagenomes</taxon>
        <taxon>organismal metagenomes</taxon>
    </lineage>
</organism>
<reference evidence="2" key="1">
    <citation type="journal article" date="2020" name="Nature">
        <title>Giant virus diversity and host interactions through global metagenomics.</title>
        <authorList>
            <person name="Schulz F."/>
            <person name="Roux S."/>
            <person name="Paez-Espino D."/>
            <person name="Jungbluth S."/>
            <person name="Walsh D.A."/>
            <person name="Denef V.J."/>
            <person name="McMahon K.D."/>
            <person name="Konstantinidis K.T."/>
            <person name="Eloe-Fadrosh E.A."/>
            <person name="Kyrpides N.C."/>
            <person name="Woyke T."/>
        </authorList>
    </citation>
    <scope>NUCLEOTIDE SEQUENCE</scope>
    <source>
        <strain evidence="2">GVMAG-S-3300013094-100</strain>
    </source>
</reference>
<feature type="transmembrane region" description="Helical" evidence="1">
    <location>
        <begin position="7"/>
        <end position="27"/>
    </location>
</feature>
<dbReference type="EMBL" id="MN740976">
    <property type="protein sequence ID" value="QHU20921.1"/>
    <property type="molecule type" value="Genomic_DNA"/>
</dbReference>
<name>A0A6C0KUM2_9ZZZZ</name>
<dbReference type="Gene3D" id="3.90.1720.10">
    <property type="entry name" value="endopeptidase domain like (from Nostoc punctiforme)"/>
    <property type="match status" value="1"/>
</dbReference>
<proteinExistence type="predicted"/>
<keyword evidence="1" id="KW-0472">Membrane</keyword>
<accession>A0A6C0KUM2</accession>
<evidence type="ECO:0000313" key="2">
    <source>
        <dbReference type="EMBL" id="QHU20921.1"/>
    </source>
</evidence>
<protein>
    <submittedName>
        <fullName evidence="2">Uncharacterized protein</fullName>
    </submittedName>
</protein>
<sequence length="251" mass="29743">MKKIIATICIIAITLIVLYKISLNLYLDKIRSIVEYDKISIKDFLEEVQTGDIIQIINRFNPRFLQYTLLGLINGTFYLHSAIVIKDNNGVPYLIHMQMINNKQYKRHSPNINNNTGGIYIEKLEDVLKLYIKRYGSLFGWYRIRNAYKHKFKRNKIIKSAFSIKDIKYTTNREIAYHIWRRMVNSRKENRNENLPRKSAQCNIVIGTILEKLRIFKKSRDIYSEYTPDQFEGLLDKCGAYEGMRQMKVIL</sequence>
<keyword evidence="1" id="KW-1133">Transmembrane helix</keyword>